<evidence type="ECO:0000313" key="2">
    <source>
        <dbReference type="EMBL" id="PVU95682.1"/>
    </source>
</evidence>
<reference evidence="2 4" key="1">
    <citation type="journal article" date="2018" name="MBio">
        <title>Comparative Genomics Reveals the Core Gene Toolbox for the Fungus-Insect Symbiosis.</title>
        <authorList>
            <person name="Wang Y."/>
            <person name="Stata M."/>
            <person name="Wang W."/>
            <person name="Stajich J.E."/>
            <person name="White M.M."/>
            <person name="Moncalvo J.M."/>
        </authorList>
    </citation>
    <scope>NUCLEOTIDE SEQUENCE [LARGE SCALE GENOMIC DNA]</scope>
    <source>
        <strain evidence="2 4">AUS-77-4</strain>
    </source>
</reference>
<evidence type="ECO:0000313" key="3">
    <source>
        <dbReference type="EMBL" id="PVU98811.1"/>
    </source>
</evidence>
<keyword evidence="1" id="KW-0175">Coiled coil</keyword>
<gene>
    <name evidence="3" type="ORF">BB559_001256</name>
    <name evidence="2" type="ORF">BB559_002630</name>
</gene>
<name>A0A2T9YTK7_9FUNG</name>
<protein>
    <submittedName>
        <fullName evidence="2">Uncharacterized protein</fullName>
    </submittedName>
</protein>
<keyword evidence="4" id="KW-1185">Reference proteome</keyword>
<comment type="caution">
    <text evidence="2">The sequence shown here is derived from an EMBL/GenBank/DDBJ whole genome shotgun (WGS) entry which is preliminary data.</text>
</comment>
<sequence length="148" mass="17080">MDYNQTLDKCLNLVFHSIGSSTIKSEINDSITTTLAQRNELLEKLDCYEKSFDHMIQNQKLDFGIDDTKTLTSLQNLVDKAKSISTRIESLESEFLNSKEFEDEIKLNLEKINNSTRNKLKEIEKDTLDLRSSYIGKITKLAEFNSFD</sequence>
<dbReference type="Proteomes" id="UP000245699">
    <property type="component" value="Unassembled WGS sequence"/>
</dbReference>
<dbReference type="AlphaFoldDB" id="A0A2T9YTK7"/>
<proteinExistence type="predicted"/>
<dbReference type="EMBL" id="MBFT01000067">
    <property type="protein sequence ID" value="PVU98811.1"/>
    <property type="molecule type" value="Genomic_DNA"/>
</dbReference>
<evidence type="ECO:0000313" key="4">
    <source>
        <dbReference type="Proteomes" id="UP000245699"/>
    </source>
</evidence>
<organism evidence="2 4">
    <name type="scientific">Furculomyces boomerangus</name>
    <dbReference type="NCBI Taxonomy" id="61424"/>
    <lineage>
        <taxon>Eukaryota</taxon>
        <taxon>Fungi</taxon>
        <taxon>Fungi incertae sedis</taxon>
        <taxon>Zoopagomycota</taxon>
        <taxon>Kickxellomycotina</taxon>
        <taxon>Harpellomycetes</taxon>
        <taxon>Harpellales</taxon>
        <taxon>Harpellaceae</taxon>
        <taxon>Furculomyces</taxon>
    </lineage>
</organism>
<accession>A0A2T9YTK7</accession>
<dbReference type="EMBL" id="MBFT01000175">
    <property type="protein sequence ID" value="PVU95682.1"/>
    <property type="molecule type" value="Genomic_DNA"/>
</dbReference>
<feature type="coiled-coil region" evidence="1">
    <location>
        <begin position="74"/>
        <end position="126"/>
    </location>
</feature>
<evidence type="ECO:0000256" key="1">
    <source>
        <dbReference type="SAM" id="Coils"/>
    </source>
</evidence>